<comment type="caution">
    <text evidence="3">The sequence shown here is derived from an EMBL/GenBank/DDBJ whole genome shotgun (WGS) entry which is preliminary data.</text>
</comment>
<dbReference type="RefSeq" id="WP_017822216.1">
    <property type="nucleotide sequence ID" value="NZ_AORC01000003.1"/>
</dbReference>
<proteinExistence type="predicted"/>
<evidence type="ECO:0000313" key="4">
    <source>
        <dbReference type="Proteomes" id="UP000019754"/>
    </source>
</evidence>
<keyword evidence="1" id="KW-0472">Membrane</keyword>
<feature type="transmembrane region" description="Helical" evidence="1">
    <location>
        <begin position="91"/>
        <end position="108"/>
    </location>
</feature>
<dbReference type="Proteomes" id="UP000019754">
    <property type="component" value="Unassembled WGS sequence"/>
</dbReference>
<reference evidence="3 4" key="1">
    <citation type="journal article" date="2013" name="Genome Announc.">
        <title>Draft genome sequence of an Actinobacterium, Brachybacterium muris strain UCD-AY4.</title>
        <authorList>
            <person name="Lo J.R."/>
            <person name="Lang J.M."/>
            <person name="Darling A.E."/>
            <person name="Eisen J.A."/>
            <person name="Coil D.A."/>
        </authorList>
    </citation>
    <scope>NUCLEOTIDE SEQUENCE [LARGE SCALE GENOMIC DNA]</scope>
    <source>
        <strain evidence="3 4">UCD-AY4</strain>
    </source>
</reference>
<keyword evidence="1" id="KW-1133">Transmembrane helix</keyword>
<feature type="transmembrane region" description="Helical" evidence="1">
    <location>
        <begin position="114"/>
        <end position="134"/>
    </location>
</feature>
<organism evidence="3 4">
    <name type="scientific">Brachybacterium muris UCD-AY4</name>
    <dbReference type="NCBI Taxonomy" id="1249481"/>
    <lineage>
        <taxon>Bacteria</taxon>
        <taxon>Bacillati</taxon>
        <taxon>Actinomycetota</taxon>
        <taxon>Actinomycetes</taxon>
        <taxon>Micrococcales</taxon>
        <taxon>Dermabacteraceae</taxon>
        <taxon>Brachybacterium</taxon>
    </lineage>
</organism>
<dbReference type="HOGENOM" id="CLU_993653_0_0_11"/>
<sequence>MSAAAETSKPVADSPWVLAALTAIMLGAVVATTILNPQGLVVSRDPGYEALPVPLLLVPAVAVIVLTLVLPRGRGSSAMTVRLPSALRSETAGLLALAVGFPLIGAVMPRPEDWVLLKAVMFLIVPGTVLAVLARRRGPSVLIAHPVVPAGIIVLPALLLGVSTNVGPFSQGGPATWPPLAILLIGATATAITAGLGEELMFRRFLQTRLEALAGRWTGILVASILFGLMHTFSHGDGALGENAARAIAMNGTTGLALGLMWSRWRRIWVCVLAHVLLNGFGVLLHLVGLID</sequence>
<keyword evidence="4" id="KW-1185">Reference proteome</keyword>
<accession>A0A022KXN8</accession>
<dbReference type="Pfam" id="PF02517">
    <property type="entry name" value="Rce1-like"/>
    <property type="match status" value="1"/>
</dbReference>
<gene>
    <name evidence="3" type="ORF">D641_0102495</name>
</gene>
<feature type="transmembrane region" description="Helical" evidence="1">
    <location>
        <begin position="50"/>
        <end position="70"/>
    </location>
</feature>
<dbReference type="PANTHER" id="PTHR36435">
    <property type="entry name" value="SLR1288 PROTEIN"/>
    <property type="match status" value="1"/>
</dbReference>
<feature type="transmembrane region" description="Helical" evidence="1">
    <location>
        <begin position="269"/>
        <end position="291"/>
    </location>
</feature>
<feature type="transmembrane region" description="Helical" evidence="1">
    <location>
        <begin position="213"/>
        <end position="232"/>
    </location>
</feature>
<evidence type="ECO:0000313" key="3">
    <source>
        <dbReference type="EMBL" id="EYT50703.1"/>
    </source>
</evidence>
<feature type="transmembrane region" description="Helical" evidence="1">
    <location>
        <begin position="244"/>
        <end position="262"/>
    </location>
</feature>
<evidence type="ECO:0000256" key="1">
    <source>
        <dbReference type="SAM" id="Phobius"/>
    </source>
</evidence>
<feature type="transmembrane region" description="Helical" evidence="1">
    <location>
        <begin position="180"/>
        <end position="201"/>
    </location>
</feature>
<dbReference type="AlphaFoldDB" id="A0A022KXN8"/>
<evidence type="ECO:0000259" key="2">
    <source>
        <dbReference type="Pfam" id="PF02517"/>
    </source>
</evidence>
<protein>
    <recommendedName>
        <fullName evidence="2">CAAX prenyl protease 2/Lysostaphin resistance protein A-like domain-containing protein</fullName>
    </recommendedName>
</protein>
<dbReference type="GO" id="GO:0080120">
    <property type="term" value="P:CAAX-box protein maturation"/>
    <property type="evidence" value="ECO:0007669"/>
    <property type="project" value="UniProtKB-ARBA"/>
</dbReference>
<dbReference type="InterPro" id="IPR003675">
    <property type="entry name" value="Rce1/LyrA-like_dom"/>
</dbReference>
<name>A0A022KXN8_9MICO</name>
<feature type="transmembrane region" description="Helical" evidence="1">
    <location>
        <begin position="141"/>
        <end position="160"/>
    </location>
</feature>
<dbReference type="OrthoDB" id="3609935at2"/>
<dbReference type="PANTHER" id="PTHR36435:SF1">
    <property type="entry name" value="CAAX AMINO TERMINAL PROTEASE FAMILY PROTEIN"/>
    <property type="match status" value="1"/>
</dbReference>
<keyword evidence="1" id="KW-0812">Transmembrane</keyword>
<feature type="transmembrane region" description="Helical" evidence="1">
    <location>
        <begin position="16"/>
        <end position="35"/>
    </location>
</feature>
<dbReference type="STRING" id="1249481.D641_0102495"/>
<dbReference type="EMBL" id="AORC01000003">
    <property type="protein sequence ID" value="EYT50703.1"/>
    <property type="molecule type" value="Genomic_DNA"/>
</dbReference>
<dbReference type="InterPro" id="IPR052710">
    <property type="entry name" value="CAAX_protease"/>
</dbReference>
<dbReference type="GO" id="GO:0004175">
    <property type="term" value="F:endopeptidase activity"/>
    <property type="evidence" value="ECO:0007669"/>
    <property type="project" value="UniProtKB-ARBA"/>
</dbReference>
<feature type="domain" description="CAAX prenyl protease 2/Lysostaphin resistance protein A-like" evidence="2">
    <location>
        <begin position="184"/>
        <end position="280"/>
    </location>
</feature>